<dbReference type="WBParaSite" id="SSTP_0000384300.1">
    <property type="protein sequence ID" value="SSTP_0000384300.1"/>
    <property type="gene ID" value="SSTP_0000384300"/>
</dbReference>
<sequence>MFNFLITISYEIFLPFIRKYDKKMCIFKISNYLIKMNVCFLSYFLLSKNYFYICHKFFNILNEKEKYIFRWD</sequence>
<reference evidence="1" key="1">
    <citation type="submission" date="2015-08" db="UniProtKB">
        <authorList>
            <consortium name="WormBaseParasite"/>
        </authorList>
    </citation>
    <scope>IDENTIFICATION</scope>
</reference>
<dbReference type="AlphaFoldDB" id="A0A0K0E2X4"/>
<proteinExistence type="predicted"/>
<organism evidence="1">
    <name type="scientific">Strongyloides stercoralis</name>
    <name type="common">Threadworm</name>
    <dbReference type="NCBI Taxonomy" id="6248"/>
    <lineage>
        <taxon>Eukaryota</taxon>
        <taxon>Metazoa</taxon>
        <taxon>Ecdysozoa</taxon>
        <taxon>Nematoda</taxon>
        <taxon>Chromadorea</taxon>
        <taxon>Rhabditida</taxon>
        <taxon>Tylenchina</taxon>
        <taxon>Panagrolaimomorpha</taxon>
        <taxon>Strongyloidoidea</taxon>
        <taxon>Strongyloididae</taxon>
        <taxon>Strongyloides</taxon>
    </lineage>
</organism>
<accession>A0A0K0E2X4</accession>
<protein>
    <submittedName>
        <fullName evidence="1">Uncharacterized protein</fullName>
    </submittedName>
</protein>
<evidence type="ECO:0000313" key="1">
    <source>
        <dbReference type="WBParaSite" id="SSTP_0000384300.1"/>
    </source>
</evidence>
<name>A0A0K0E2X4_STRER</name>